<dbReference type="Proteomes" id="UP001163105">
    <property type="component" value="Unassembled WGS sequence"/>
</dbReference>
<evidence type="ECO:0000313" key="1">
    <source>
        <dbReference type="EMBL" id="KAJ6440241.1"/>
    </source>
</evidence>
<sequence length="561" mass="61758">MPSCITQDTLYALPNAGEVHSVYRKAASTLVTYTSGLHIWHFGHRVHWLEGTSEHTRLPLLEAEHSDQRILLATEVRRALDENDEVRFDKVWKKDPRVQDNTRTVSTPLVFPCFTGRYMDASHTLFSTTAPNDGALADVKAVRMAWKGGGTGRSRPMTDASHRRLCARFGVSWDGKDPLQLCVVEHAISYTFIMLCTTTEDVCIQLGVALGLTAFTDDHDKGTHVDGSGIESKVVDALRKGLQSKARHCFDDVINTSQLNEVMRELQLYSNVLAHREPAVCSWYNYVMNRAAMVAIHPIVELAASIGEKPIPPHHHGLAIVGATIAHDLCDLRYDITKGVCLNSVYVLGTALPSGHCPECIAECLVPMIIHSLLSANTPEGRRMAGAVAGCGFLRSYCFSMYRDLLNARATLLEHRCDNAWSDAINILRTCEPELLLEVFLSSGFTEVCEDIRGWVQASIEAVPIGDKLINVASVMATASTDNAEDVEKAWTACIGETATALVDYLNADARHLEGLVWSAMINSCLTRLSMHCGSIRHATNNAHNVPGWQLVVARHSHVPD</sequence>
<gene>
    <name evidence="1" type="ORF">O9K51_08132</name>
</gene>
<protein>
    <submittedName>
        <fullName evidence="1">Alb1 domain-containing protein</fullName>
    </submittedName>
</protein>
<proteinExistence type="predicted"/>
<comment type="caution">
    <text evidence="1">The sequence shown here is derived from an EMBL/GenBank/DDBJ whole genome shotgun (WGS) entry which is preliminary data.</text>
</comment>
<evidence type="ECO:0000313" key="2">
    <source>
        <dbReference type="Proteomes" id="UP001163105"/>
    </source>
</evidence>
<accession>A0AB34FNK1</accession>
<name>A0AB34FNK1_9HYPO</name>
<dbReference type="AlphaFoldDB" id="A0AB34FNK1"/>
<reference evidence="1" key="1">
    <citation type="submission" date="2023-01" db="EMBL/GenBank/DDBJ databases">
        <title>The growth and conidiation of Purpureocillium lavendulum are regulated by nitrogen source and histone H3K14 acetylation.</title>
        <authorList>
            <person name="Tang P."/>
            <person name="Han J."/>
            <person name="Zhang C."/>
            <person name="Tang P."/>
            <person name="Qi F."/>
            <person name="Zhang K."/>
            <person name="Liang L."/>
        </authorList>
    </citation>
    <scope>NUCLEOTIDE SEQUENCE</scope>
    <source>
        <strain evidence="1">YMF1.00683</strain>
    </source>
</reference>
<dbReference type="EMBL" id="JAQHRD010000006">
    <property type="protein sequence ID" value="KAJ6440241.1"/>
    <property type="molecule type" value="Genomic_DNA"/>
</dbReference>
<keyword evidence="2" id="KW-1185">Reference proteome</keyword>
<organism evidence="1 2">
    <name type="scientific">Purpureocillium lavendulum</name>
    <dbReference type="NCBI Taxonomy" id="1247861"/>
    <lineage>
        <taxon>Eukaryota</taxon>
        <taxon>Fungi</taxon>
        <taxon>Dikarya</taxon>
        <taxon>Ascomycota</taxon>
        <taxon>Pezizomycotina</taxon>
        <taxon>Sordariomycetes</taxon>
        <taxon>Hypocreomycetidae</taxon>
        <taxon>Hypocreales</taxon>
        <taxon>Ophiocordycipitaceae</taxon>
        <taxon>Purpureocillium</taxon>
    </lineage>
</organism>